<dbReference type="AlphaFoldDB" id="A0A0V0R0X1"/>
<dbReference type="EMBL" id="LDAU01000073">
    <property type="protein sequence ID" value="KRX08129.1"/>
    <property type="molecule type" value="Genomic_DNA"/>
</dbReference>
<keyword evidence="2" id="KW-1185">Reference proteome</keyword>
<evidence type="ECO:0000313" key="2">
    <source>
        <dbReference type="Proteomes" id="UP000054937"/>
    </source>
</evidence>
<dbReference type="InParanoid" id="A0A0V0R0X1"/>
<name>A0A0V0R0X1_PSEPJ</name>
<proteinExistence type="predicted"/>
<organism evidence="1 2">
    <name type="scientific">Pseudocohnilembus persalinus</name>
    <name type="common">Ciliate</name>
    <dbReference type="NCBI Taxonomy" id="266149"/>
    <lineage>
        <taxon>Eukaryota</taxon>
        <taxon>Sar</taxon>
        <taxon>Alveolata</taxon>
        <taxon>Ciliophora</taxon>
        <taxon>Intramacronucleata</taxon>
        <taxon>Oligohymenophorea</taxon>
        <taxon>Scuticociliatia</taxon>
        <taxon>Philasterida</taxon>
        <taxon>Pseudocohnilembidae</taxon>
        <taxon>Pseudocohnilembus</taxon>
    </lineage>
</organism>
<comment type="caution">
    <text evidence="1">The sequence shown here is derived from an EMBL/GenBank/DDBJ whole genome shotgun (WGS) entry which is preliminary data.</text>
</comment>
<sequence length="126" mass="15592">MAVDCFYAWKERIEKKRKKEINKMKLKDHLKKKNGELIQKCFYLFCKYAIQHAKWVQARFIQQRKNELLQKAFNNWVQFKNESKDNEYIEIQVNIKEKVLMMKDEQQEEQSIKTYEIKMLEHNQNE</sequence>
<dbReference type="Proteomes" id="UP000054937">
    <property type="component" value="Unassembled WGS sequence"/>
</dbReference>
<accession>A0A0V0R0X1</accession>
<reference evidence="1 2" key="1">
    <citation type="journal article" date="2015" name="Sci. Rep.">
        <title>Genome of the facultative scuticociliatosis pathogen Pseudocohnilembus persalinus provides insight into its virulence through horizontal gene transfer.</title>
        <authorList>
            <person name="Xiong J."/>
            <person name="Wang G."/>
            <person name="Cheng J."/>
            <person name="Tian M."/>
            <person name="Pan X."/>
            <person name="Warren A."/>
            <person name="Jiang C."/>
            <person name="Yuan D."/>
            <person name="Miao W."/>
        </authorList>
    </citation>
    <scope>NUCLEOTIDE SEQUENCE [LARGE SCALE GENOMIC DNA]</scope>
    <source>
        <strain evidence="1">36N120E</strain>
    </source>
</reference>
<evidence type="ECO:0000313" key="1">
    <source>
        <dbReference type="EMBL" id="KRX08129.1"/>
    </source>
</evidence>
<gene>
    <name evidence="1" type="ORF">PPERSA_01674</name>
</gene>
<protein>
    <submittedName>
        <fullName evidence="1">Uncharacterized protein</fullName>
    </submittedName>
</protein>